<protein>
    <submittedName>
        <fullName evidence="1">Uncharacterized protein</fullName>
    </submittedName>
</protein>
<accession>A0A482MI87</accession>
<organism evidence="1 2">
    <name type="scientific">Nodularia phage vB_NspS-kac65v151</name>
    <dbReference type="NCBI Taxonomy" id="2557579"/>
    <lineage>
        <taxon>Viruses</taxon>
        <taxon>Duplodnaviria</taxon>
        <taxon>Heunggongvirae</taxon>
        <taxon>Uroviricota</taxon>
        <taxon>Caudoviricetes</taxon>
        <taxon>Ravarandavirus</taxon>
        <taxon>Ravarandavirus kac65v151</taxon>
    </lineage>
</organism>
<dbReference type="EMBL" id="MK605242">
    <property type="protein sequence ID" value="QBQ73092.1"/>
    <property type="molecule type" value="Genomic_DNA"/>
</dbReference>
<dbReference type="Proteomes" id="UP000305794">
    <property type="component" value="Segment"/>
</dbReference>
<evidence type="ECO:0000313" key="1">
    <source>
        <dbReference type="EMBL" id="QBQ73092.1"/>
    </source>
</evidence>
<evidence type="ECO:0000313" key="2">
    <source>
        <dbReference type="Proteomes" id="UP000305794"/>
    </source>
</evidence>
<reference evidence="1 2" key="1">
    <citation type="submission" date="2019-03" db="EMBL/GenBank/DDBJ databases">
        <title>Diversity and diversification of Nodularia spumigena cyanophages in the Baltic Sea.</title>
        <authorList>
            <person name="Sulcius S."/>
            <person name="Holmfeldt K."/>
            <person name="Simoliunas E."/>
        </authorList>
    </citation>
    <scope>NUCLEOTIDE SEQUENCE [LARGE SCALE GENOMIC DNA]</scope>
</reference>
<proteinExistence type="predicted"/>
<sequence length="43" mass="5083">MLLLHWLIDNSVTVELFLLYQVYNCIAICFNCFKVRSLFNVGE</sequence>
<keyword evidence="2" id="KW-1185">Reference proteome</keyword>
<gene>
    <name evidence="1" type="ORF">kac65v151_gp062</name>
</gene>
<name>A0A482MI87_9CAUD</name>